<feature type="compositionally biased region" description="Basic and acidic residues" evidence="1">
    <location>
        <begin position="201"/>
        <end position="210"/>
    </location>
</feature>
<evidence type="ECO:0000313" key="2">
    <source>
        <dbReference type="EMBL" id="SNT34545.1"/>
    </source>
</evidence>
<organism evidence="2 3">
    <name type="scientific">Actinacidiphila glaucinigra</name>
    <dbReference type="NCBI Taxonomy" id="235986"/>
    <lineage>
        <taxon>Bacteria</taxon>
        <taxon>Bacillati</taxon>
        <taxon>Actinomycetota</taxon>
        <taxon>Actinomycetes</taxon>
        <taxon>Kitasatosporales</taxon>
        <taxon>Streptomycetaceae</taxon>
        <taxon>Actinacidiphila</taxon>
    </lineage>
</organism>
<dbReference type="AlphaFoldDB" id="A0A239LVZ5"/>
<reference evidence="2 3" key="1">
    <citation type="submission" date="2017-06" db="EMBL/GenBank/DDBJ databases">
        <authorList>
            <person name="Kim H.J."/>
            <person name="Triplett B.A."/>
        </authorList>
    </citation>
    <scope>NUCLEOTIDE SEQUENCE [LARGE SCALE GENOMIC DNA]</scope>
    <source>
        <strain evidence="2 3">CGMCC 4.1858</strain>
    </source>
</reference>
<feature type="region of interest" description="Disordered" evidence="1">
    <location>
        <begin position="185"/>
        <end position="210"/>
    </location>
</feature>
<name>A0A239LVZ5_9ACTN</name>
<dbReference type="OrthoDB" id="3504241at2"/>
<proteinExistence type="predicted"/>
<dbReference type="Proteomes" id="UP000198280">
    <property type="component" value="Unassembled WGS sequence"/>
</dbReference>
<dbReference type="RefSeq" id="WP_143681681.1">
    <property type="nucleotide sequence ID" value="NZ_FZOF01000021.1"/>
</dbReference>
<accession>A0A239LVZ5</accession>
<keyword evidence="3" id="KW-1185">Reference proteome</keyword>
<evidence type="ECO:0000256" key="1">
    <source>
        <dbReference type="SAM" id="MobiDB-lite"/>
    </source>
</evidence>
<dbReference type="EMBL" id="FZOF01000021">
    <property type="protein sequence ID" value="SNT34545.1"/>
    <property type="molecule type" value="Genomic_DNA"/>
</dbReference>
<sequence>MGIHGGRHGRATRYRPELVPELMADVADLRLVLAHRHPEPTRRHLIQCLAQLSGLMALTLLKLGDPAARDWWPTSRAAAATSEDRTTLAWMYAQETYQLYYTGNLHGAVELAARAQHYAGGLPCVGSALAAPLGARALAQLGRREETKTTLEAAEAGHAVTASITYGIDTAAHSGTQRQLLRGGVSLSRSRRTSKGTGRCSEFRKMPAGA</sequence>
<evidence type="ECO:0000313" key="3">
    <source>
        <dbReference type="Proteomes" id="UP000198280"/>
    </source>
</evidence>
<gene>
    <name evidence="2" type="ORF">SAMN05216252_121131</name>
</gene>
<protein>
    <submittedName>
        <fullName evidence="2">Uncharacterized protein</fullName>
    </submittedName>
</protein>